<proteinExistence type="predicted"/>
<reference evidence="2" key="1">
    <citation type="journal article" date="2024" name="Proc. Natl. Acad. Sci. U.S.A.">
        <title>Extraordinary preservation of gene collinearity over three hundred million years revealed in homosporous lycophytes.</title>
        <authorList>
            <person name="Li C."/>
            <person name="Wickell D."/>
            <person name="Kuo L.Y."/>
            <person name="Chen X."/>
            <person name="Nie B."/>
            <person name="Liao X."/>
            <person name="Peng D."/>
            <person name="Ji J."/>
            <person name="Jenkins J."/>
            <person name="Williams M."/>
            <person name="Shu S."/>
            <person name="Plott C."/>
            <person name="Barry K."/>
            <person name="Rajasekar S."/>
            <person name="Grimwood J."/>
            <person name="Han X."/>
            <person name="Sun S."/>
            <person name="Hou Z."/>
            <person name="He W."/>
            <person name="Dai G."/>
            <person name="Sun C."/>
            <person name="Schmutz J."/>
            <person name="Leebens-Mack J.H."/>
            <person name="Li F.W."/>
            <person name="Wang L."/>
        </authorList>
    </citation>
    <scope>NUCLEOTIDE SEQUENCE [LARGE SCALE GENOMIC DNA]</scope>
    <source>
        <strain evidence="2">cv. PW_Plant_1</strain>
    </source>
</reference>
<comment type="caution">
    <text evidence="1">The sequence shown here is derived from an EMBL/GenBank/DDBJ whole genome shotgun (WGS) entry which is preliminary data.</text>
</comment>
<protein>
    <submittedName>
        <fullName evidence="1">Uncharacterized protein</fullName>
    </submittedName>
</protein>
<dbReference type="EMBL" id="CM055109">
    <property type="protein sequence ID" value="KAJ7523639.1"/>
    <property type="molecule type" value="Genomic_DNA"/>
</dbReference>
<organism evidence="1 2">
    <name type="scientific">Diphasiastrum complanatum</name>
    <name type="common">Issler's clubmoss</name>
    <name type="synonym">Lycopodium complanatum</name>
    <dbReference type="NCBI Taxonomy" id="34168"/>
    <lineage>
        <taxon>Eukaryota</taxon>
        <taxon>Viridiplantae</taxon>
        <taxon>Streptophyta</taxon>
        <taxon>Embryophyta</taxon>
        <taxon>Tracheophyta</taxon>
        <taxon>Lycopodiopsida</taxon>
        <taxon>Lycopodiales</taxon>
        <taxon>Lycopodiaceae</taxon>
        <taxon>Lycopodioideae</taxon>
        <taxon>Diphasiastrum</taxon>
    </lineage>
</organism>
<name>A0ACC2B1J0_DIPCM</name>
<evidence type="ECO:0000313" key="2">
    <source>
        <dbReference type="Proteomes" id="UP001162992"/>
    </source>
</evidence>
<dbReference type="Proteomes" id="UP001162992">
    <property type="component" value="Chromosome 18"/>
</dbReference>
<sequence>MGNPGLHSGMRTATLAETKEKEKNVALMAKLSDEGRACEGYHTRGPRIKMVSLKEARPKSNLTIDGDGQGYGIEVAKNWYLDSGATCHMTFDMKSFSNYQGTQPLRQVVVGNKESLTSPGIGIVCLKLLNGKCGVLEDVMYVPQMTKNLL</sequence>
<evidence type="ECO:0000313" key="1">
    <source>
        <dbReference type="EMBL" id="KAJ7523639.1"/>
    </source>
</evidence>
<accession>A0ACC2B1J0</accession>
<gene>
    <name evidence="1" type="ORF">O6H91_18G056400</name>
</gene>
<keyword evidence="2" id="KW-1185">Reference proteome</keyword>